<dbReference type="InterPro" id="IPR001752">
    <property type="entry name" value="Kinesin_motor_dom"/>
</dbReference>
<dbReference type="eggNOG" id="KOG0246">
    <property type="taxonomic scope" value="Eukaryota"/>
</dbReference>
<dbReference type="PROSITE" id="PS50067">
    <property type="entry name" value="KINESIN_MOTOR_2"/>
    <property type="match status" value="1"/>
</dbReference>
<feature type="compositionally biased region" description="Basic residues" evidence="11">
    <location>
        <begin position="368"/>
        <end position="378"/>
    </location>
</feature>
<dbReference type="PROSITE" id="PS00411">
    <property type="entry name" value="KINESIN_MOTOR_1"/>
    <property type="match status" value="1"/>
</dbReference>
<dbReference type="InterPro" id="IPR036961">
    <property type="entry name" value="Kinesin_motor_dom_sf"/>
</dbReference>
<keyword evidence="5 9" id="KW-0067">ATP-binding</keyword>
<dbReference type="GO" id="GO:0005524">
    <property type="term" value="F:ATP binding"/>
    <property type="evidence" value="ECO:0007669"/>
    <property type="project" value="UniProtKB-UniRule"/>
</dbReference>
<dbReference type="STRING" id="157072.A0A024TSK7"/>
<dbReference type="CDD" id="cd01367">
    <property type="entry name" value="KISc_KIF2_like"/>
    <property type="match status" value="1"/>
</dbReference>
<dbReference type="Gene3D" id="3.40.850.10">
    <property type="entry name" value="Kinesin motor domain"/>
    <property type="match status" value="1"/>
</dbReference>
<dbReference type="RefSeq" id="XP_008874386.1">
    <property type="nucleotide sequence ID" value="XM_008876164.1"/>
</dbReference>
<protein>
    <recommendedName>
        <fullName evidence="10">Kinesin-like protein</fullName>
    </recommendedName>
</protein>
<dbReference type="SMART" id="SM00129">
    <property type="entry name" value="KISc"/>
    <property type="match status" value="1"/>
</dbReference>
<feature type="compositionally biased region" description="Polar residues" evidence="11">
    <location>
        <begin position="155"/>
        <end position="165"/>
    </location>
</feature>
<feature type="compositionally biased region" description="Low complexity" evidence="11">
    <location>
        <begin position="167"/>
        <end position="178"/>
    </location>
</feature>
<organism evidence="13">
    <name type="scientific">Aphanomyces invadans</name>
    <dbReference type="NCBI Taxonomy" id="157072"/>
    <lineage>
        <taxon>Eukaryota</taxon>
        <taxon>Sar</taxon>
        <taxon>Stramenopiles</taxon>
        <taxon>Oomycota</taxon>
        <taxon>Saprolegniomycetes</taxon>
        <taxon>Saprolegniales</taxon>
        <taxon>Verrucalvaceae</taxon>
        <taxon>Aphanomyces</taxon>
    </lineage>
</organism>
<feature type="binding site" evidence="9">
    <location>
        <begin position="540"/>
        <end position="547"/>
    </location>
    <ligand>
        <name>ATP</name>
        <dbReference type="ChEBI" id="CHEBI:30616"/>
    </ligand>
</feature>
<evidence type="ECO:0000256" key="8">
    <source>
        <dbReference type="ARBA" id="ARBA00061030"/>
    </source>
</evidence>
<feature type="region of interest" description="Disordered" evidence="11">
    <location>
        <begin position="155"/>
        <end position="383"/>
    </location>
</feature>
<dbReference type="VEuPathDB" id="FungiDB:H310_09942"/>
<evidence type="ECO:0000256" key="1">
    <source>
        <dbReference type="ARBA" id="ARBA00004245"/>
    </source>
</evidence>
<gene>
    <name evidence="13" type="ORF">H310_09942</name>
</gene>
<dbReference type="PANTHER" id="PTHR47971:SF8">
    <property type="entry name" value="KINESIN-LIKE PROTEIN"/>
    <property type="match status" value="1"/>
</dbReference>
<evidence type="ECO:0000256" key="7">
    <source>
        <dbReference type="ARBA" id="ARBA00023212"/>
    </source>
</evidence>
<evidence type="ECO:0000256" key="9">
    <source>
        <dbReference type="PROSITE-ProRule" id="PRU00283"/>
    </source>
</evidence>
<dbReference type="GO" id="GO:0007018">
    <property type="term" value="P:microtubule-based movement"/>
    <property type="evidence" value="ECO:0007669"/>
    <property type="project" value="InterPro"/>
</dbReference>
<evidence type="ECO:0000256" key="6">
    <source>
        <dbReference type="ARBA" id="ARBA00023175"/>
    </source>
</evidence>
<dbReference type="GeneID" id="20086992"/>
<dbReference type="GO" id="GO:0005874">
    <property type="term" value="C:microtubule"/>
    <property type="evidence" value="ECO:0007669"/>
    <property type="project" value="UniProtKB-KW"/>
</dbReference>
<evidence type="ECO:0000256" key="2">
    <source>
        <dbReference type="ARBA" id="ARBA00022490"/>
    </source>
</evidence>
<reference evidence="13" key="1">
    <citation type="submission" date="2013-12" db="EMBL/GenBank/DDBJ databases">
        <title>The Genome Sequence of Aphanomyces invadans NJM9701.</title>
        <authorList>
            <consortium name="The Broad Institute Genomics Platform"/>
            <person name="Russ C."/>
            <person name="Tyler B."/>
            <person name="van West P."/>
            <person name="Dieguez-Uribeondo J."/>
            <person name="Young S.K."/>
            <person name="Zeng Q."/>
            <person name="Gargeya S."/>
            <person name="Fitzgerald M."/>
            <person name="Abouelleil A."/>
            <person name="Alvarado L."/>
            <person name="Chapman S.B."/>
            <person name="Gainer-Dewar J."/>
            <person name="Goldberg J."/>
            <person name="Griggs A."/>
            <person name="Gujja S."/>
            <person name="Hansen M."/>
            <person name="Howarth C."/>
            <person name="Imamovic A."/>
            <person name="Ireland A."/>
            <person name="Larimer J."/>
            <person name="McCowan C."/>
            <person name="Murphy C."/>
            <person name="Pearson M."/>
            <person name="Poon T.W."/>
            <person name="Priest M."/>
            <person name="Roberts A."/>
            <person name="Saif S."/>
            <person name="Shea T."/>
            <person name="Sykes S."/>
            <person name="Wortman J."/>
            <person name="Nusbaum C."/>
            <person name="Birren B."/>
        </authorList>
    </citation>
    <scope>NUCLEOTIDE SEQUENCE [LARGE SCALE GENOMIC DNA]</scope>
    <source>
        <strain evidence="13">NJM9701</strain>
    </source>
</reference>
<evidence type="ECO:0000256" key="10">
    <source>
        <dbReference type="RuleBase" id="RU000394"/>
    </source>
</evidence>
<evidence type="ECO:0000256" key="4">
    <source>
        <dbReference type="ARBA" id="ARBA00022741"/>
    </source>
</evidence>
<dbReference type="InterPro" id="IPR027417">
    <property type="entry name" value="P-loop_NTPase"/>
</dbReference>
<proteinExistence type="inferred from homology"/>
<dbReference type="GO" id="GO:0007019">
    <property type="term" value="P:microtubule depolymerization"/>
    <property type="evidence" value="ECO:0007669"/>
    <property type="project" value="TreeGrafter"/>
</dbReference>
<feature type="compositionally biased region" description="Polar residues" evidence="11">
    <location>
        <begin position="43"/>
        <end position="55"/>
    </location>
</feature>
<dbReference type="PANTHER" id="PTHR47971">
    <property type="entry name" value="KINESIN-RELATED PROTEIN 6"/>
    <property type="match status" value="1"/>
</dbReference>
<feature type="region of interest" description="Disordered" evidence="11">
    <location>
        <begin position="41"/>
        <end position="61"/>
    </location>
</feature>
<evidence type="ECO:0000256" key="11">
    <source>
        <dbReference type="SAM" id="MobiDB-lite"/>
    </source>
</evidence>
<name>A0A024TSK7_9STRA</name>
<keyword evidence="6 9" id="KW-0505">Motor protein</keyword>
<evidence type="ECO:0000256" key="3">
    <source>
        <dbReference type="ARBA" id="ARBA00022701"/>
    </source>
</evidence>
<feature type="compositionally biased region" description="Low complexity" evidence="11">
    <location>
        <begin position="259"/>
        <end position="274"/>
    </location>
</feature>
<sequence>MEPQSAPGDDGVALLPIPDWMKARARVVSTQNVHWQKPAAYHSSATHPLRQSLSSATLKPPAKLTPLPIDNNQHDDAHSRHHNQHFQSHQPHVLLPFEPPSPCLVLPSIQKSISCPPLPTVPTRPATPPPLNVFAPTPSALPTFLHEPGVDNTHRTVTPQSSRSIHTPPLTRARTPPRSGDSANRCIPMRQSMESNKSTNKWRTRAIANPFAKRKPAAASNNVDRPPATPPEEEQHPHNQQSTIKPTTVVKKSTFRMQAAPTSTSATAPFRATTNQDDADDASGGQRDEDISARDSPNEAVMSATSSATHQPYGKMQHSPKPPTHPQQPLQLPRTPPPRPQQRHSPPKEQLFSSPPSPTWSSDLPPKPKTKAAPKPKGKMSSCVGALAEIQRKREERRAMQMQEKQRKEDEVKEHGDDTGHKFRRLIKVFRDGMKAPKKQTDEPRTTSSKLSVFVRKRPLSKKELSHKGYDVITCARNTQLYCHEPKFKVDMSASLVNHLFSFDGVFDDQADNGAVYNQSVGPLIPLLMNDGILTVFAYGQTGSGKTYTMKSVYRQAAADLFRHVATLSGPTTTVGVSFYDIYKNHVCDLLNDRKKIHALEDNDGVVQLLGVSEVAITSDTMLTDLVEKGEASRITSINGVHDDSSRSHAILRVTLYTDATVGHQTITGGTAKGRLSMVDLAGSERACETQTDDKSTRMEGAEINKSLLALKECIRAMDMGAKHVPFRQSKLTQILRDSFMCDTSRTVMIATISPCSEHSNHTLNTLRYADRLKEIHGRGADDC</sequence>
<dbReference type="FunFam" id="3.40.850.10:FF:000012">
    <property type="entry name" value="Kinesin-like protein"/>
    <property type="match status" value="1"/>
</dbReference>
<dbReference type="InterPro" id="IPR027640">
    <property type="entry name" value="Kinesin-like_fam"/>
</dbReference>
<accession>A0A024TSK7</accession>
<dbReference type="GO" id="GO:0003777">
    <property type="term" value="F:microtubule motor activity"/>
    <property type="evidence" value="ECO:0007669"/>
    <property type="project" value="InterPro"/>
</dbReference>
<keyword evidence="3 10" id="KW-0493">Microtubule</keyword>
<evidence type="ECO:0000259" key="12">
    <source>
        <dbReference type="PROSITE" id="PS50067"/>
    </source>
</evidence>
<evidence type="ECO:0000313" key="13">
    <source>
        <dbReference type="EMBL" id="ETV97140.1"/>
    </source>
</evidence>
<dbReference type="AlphaFoldDB" id="A0A024TSK7"/>
<dbReference type="EMBL" id="KI913974">
    <property type="protein sequence ID" value="ETV97140.1"/>
    <property type="molecule type" value="Genomic_DNA"/>
</dbReference>
<dbReference type="InterPro" id="IPR019821">
    <property type="entry name" value="Kinesin_motor_CS"/>
</dbReference>
<keyword evidence="4 9" id="KW-0547">Nucleotide-binding</keyword>
<dbReference type="PRINTS" id="PR00380">
    <property type="entry name" value="KINESINHEAVY"/>
</dbReference>
<feature type="compositionally biased region" description="Polar residues" evidence="11">
    <location>
        <begin position="351"/>
        <end position="362"/>
    </location>
</feature>
<dbReference type="OrthoDB" id="3176171at2759"/>
<feature type="compositionally biased region" description="Polar residues" evidence="11">
    <location>
        <begin position="192"/>
        <end position="201"/>
    </location>
</feature>
<feature type="compositionally biased region" description="Basic and acidic residues" evidence="11">
    <location>
        <begin position="286"/>
        <end position="297"/>
    </location>
</feature>
<comment type="subcellular location">
    <subcellularLocation>
        <location evidence="1">Cytoplasm</location>
        <location evidence="1">Cytoskeleton</location>
    </subcellularLocation>
</comment>
<comment type="similarity">
    <text evidence="8">Belongs to the TRAFAC class myosin-kinesin ATPase superfamily. Kinesin family. KIN-13 subfamily.</text>
</comment>
<keyword evidence="7" id="KW-0206">Cytoskeleton</keyword>
<feature type="region of interest" description="Disordered" evidence="11">
    <location>
        <begin position="396"/>
        <end position="418"/>
    </location>
</feature>
<feature type="domain" description="Kinesin motor" evidence="12">
    <location>
        <begin position="450"/>
        <end position="776"/>
    </location>
</feature>
<dbReference type="SUPFAM" id="SSF52540">
    <property type="entry name" value="P-loop containing nucleoside triphosphate hydrolases"/>
    <property type="match status" value="1"/>
</dbReference>
<evidence type="ECO:0000256" key="5">
    <source>
        <dbReference type="ARBA" id="ARBA00022840"/>
    </source>
</evidence>
<dbReference type="GO" id="GO:0008017">
    <property type="term" value="F:microtubule binding"/>
    <property type="evidence" value="ECO:0007669"/>
    <property type="project" value="InterPro"/>
</dbReference>
<keyword evidence="2" id="KW-0963">Cytoplasm</keyword>
<dbReference type="Pfam" id="PF00225">
    <property type="entry name" value="Kinesin"/>
    <property type="match status" value="1"/>
</dbReference>